<geneLocation type="plasmid" evidence="1 2">
    <name>p02</name>
</geneLocation>
<dbReference type="AlphaFoldDB" id="A0A9W3P131"/>
<evidence type="ECO:0000313" key="1">
    <source>
        <dbReference type="EMBL" id="AFQ19750.1"/>
    </source>
</evidence>
<accession>A0A9W3P131</accession>
<proteinExistence type="predicted"/>
<protein>
    <submittedName>
        <fullName evidence="1">Uncharacterized protein</fullName>
    </submittedName>
</protein>
<sequence length="273" mass="31296">MKFKEAHPDYKDYQSDTYYYDHLPNDFFDAFHGLIEGKAISDEYPAGILKAACDIIAKNIPTKSTTNSGYGWLQEDLDSFIRKLKSKNLDRILDTVAEIVNAIDIELDDINDVLEENSFGFSLESHMFSGCIWVVAEGTESRADAIEEALTEVSTDQINVIEHLTQAKKQLQEISETRSRKDALRDSISALEAQLKYYSNTKKFEDAIKYIQTEYNIPRKIISDAKMIWDLIHDKTPDVRHGCTINSDLSEAEALYWIDRIMALTKYLAREIE</sequence>
<dbReference type="EMBL" id="CP003754">
    <property type="protein sequence ID" value="AFQ19750.1"/>
    <property type="molecule type" value="Genomic_DNA"/>
</dbReference>
<organism evidence="1 2">
    <name type="scientific">Bacillus thuringiensis HD-771</name>
    <dbReference type="NCBI Taxonomy" id="1218175"/>
    <lineage>
        <taxon>Bacteria</taxon>
        <taxon>Bacillati</taxon>
        <taxon>Bacillota</taxon>
        <taxon>Bacilli</taxon>
        <taxon>Bacillales</taxon>
        <taxon>Bacillaceae</taxon>
        <taxon>Bacillus</taxon>
        <taxon>Bacillus cereus group</taxon>
    </lineage>
</organism>
<dbReference type="RefSeq" id="WP_000669099.1">
    <property type="nucleotide sequence ID" value="NC_018501.1"/>
</dbReference>
<name>A0A9W3P131_BACTU</name>
<keyword evidence="1" id="KW-0614">Plasmid</keyword>
<dbReference type="Proteomes" id="UP000005259">
    <property type="component" value="Plasmid p02"/>
</dbReference>
<evidence type="ECO:0000313" key="2">
    <source>
        <dbReference type="Proteomes" id="UP000005259"/>
    </source>
</evidence>
<gene>
    <name evidence="1" type="ORF">BTG_32068</name>
</gene>
<dbReference type="KEGG" id="bti:BTG_32068"/>
<reference evidence="1 2" key="1">
    <citation type="submission" date="2012-08" db="EMBL/GenBank/DDBJ databases">
        <authorList>
            <person name="Doggett N."/>
            <person name="Teshima H."/>
            <person name="Bruce D."/>
            <person name="Detter J.C."/>
            <person name="Johnson S.L."/>
            <person name="Han C."/>
        </authorList>
    </citation>
    <scope>NUCLEOTIDE SEQUENCE [LARGE SCALE GENOMIC DNA]</scope>
    <source>
        <strain evidence="1 2">HD-771</strain>
        <plasmid evidence="1 2">p02</plasmid>
    </source>
</reference>